<protein>
    <recommendedName>
        <fullName evidence="15">Tom7-domain-containing protein</fullName>
    </recommendedName>
</protein>
<evidence type="ECO:0000256" key="8">
    <source>
        <dbReference type="ARBA" id="ARBA00023128"/>
    </source>
</evidence>
<dbReference type="Proteomes" id="UP000274922">
    <property type="component" value="Unassembled WGS sequence"/>
</dbReference>
<evidence type="ECO:0008006" key="15">
    <source>
        <dbReference type="Google" id="ProtNLM"/>
    </source>
</evidence>
<evidence type="ECO:0000313" key="13">
    <source>
        <dbReference type="Proteomes" id="UP000268535"/>
    </source>
</evidence>
<dbReference type="GO" id="GO:0030150">
    <property type="term" value="P:protein import into mitochondrial matrix"/>
    <property type="evidence" value="ECO:0007669"/>
    <property type="project" value="InterPro"/>
</dbReference>
<feature type="transmembrane region" description="Helical" evidence="10">
    <location>
        <begin position="20"/>
        <end position="38"/>
    </location>
</feature>
<keyword evidence="9 10" id="KW-0472">Membrane</keyword>
<dbReference type="Proteomes" id="UP000268535">
    <property type="component" value="Unassembled WGS sequence"/>
</dbReference>
<organism evidence="12 14">
    <name type="scientific">Caulochytrium protostelioides</name>
    <dbReference type="NCBI Taxonomy" id="1555241"/>
    <lineage>
        <taxon>Eukaryota</taxon>
        <taxon>Fungi</taxon>
        <taxon>Fungi incertae sedis</taxon>
        <taxon>Chytridiomycota</taxon>
        <taxon>Chytridiomycota incertae sedis</taxon>
        <taxon>Chytridiomycetes</taxon>
        <taxon>Caulochytriales</taxon>
        <taxon>Caulochytriaceae</taxon>
        <taxon>Caulochytrium</taxon>
    </lineage>
</organism>
<keyword evidence="14" id="KW-1185">Reference proteome</keyword>
<comment type="similarity">
    <text evidence="2">Belongs to the Tom7 family.</text>
</comment>
<gene>
    <name evidence="11" type="ORF">CAUPRSCDRAFT_7487</name>
    <name evidence="12" type="ORF">CXG81DRAFT_26749</name>
</gene>
<evidence type="ECO:0000313" key="12">
    <source>
        <dbReference type="EMBL" id="RKP00566.1"/>
    </source>
</evidence>
<keyword evidence="8" id="KW-0496">Mitochondrion</keyword>
<comment type="subcellular location">
    <subcellularLocation>
        <location evidence="1">Mitochondrion outer membrane</location>
        <topology evidence="1">Single-pass membrane protein</topology>
    </subcellularLocation>
</comment>
<evidence type="ECO:0000256" key="4">
    <source>
        <dbReference type="ARBA" id="ARBA00022692"/>
    </source>
</evidence>
<evidence type="ECO:0000313" key="11">
    <source>
        <dbReference type="EMBL" id="RKO96845.1"/>
    </source>
</evidence>
<keyword evidence="3" id="KW-0813">Transport</keyword>
<dbReference type="EMBL" id="ML014210">
    <property type="protein sequence ID" value="RKP00566.1"/>
    <property type="molecule type" value="Genomic_DNA"/>
</dbReference>
<reference evidence="11" key="3">
    <citation type="submission" date="2018-08" db="EMBL/GenBank/DDBJ databases">
        <title>Leveraging single-cell genomics to expand the Fungal Tree of Life.</title>
        <authorList>
            <consortium name="DOE Joint Genome Institute"/>
            <person name="Ahrendt S.R."/>
            <person name="Quandt C.A."/>
            <person name="Ciobanu D."/>
            <person name="Clum A."/>
            <person name="Salamov A."/>
            <person name="Andreopoulos B."/>
            <person name="Cheng J.-F."/>
            <person name="Woyke T."/>
            <person name="Pelin A."/>
            <person name="Henrissat B."/>
            <person name="Reynolds N."/>
            <person name="Benny G.L."/>
            <person name="Smith M.E."/>
            <person name="James T.Y."/>
            <person name="Grigoriev I.V."/>
        </authorList>
    </citation>
    <scope>NUCLEOTIDE SEQUENCE</scope>
    <source>
        <strain evidence="11">ATCC 52028</strain>
    </source>
</reference>
<reference evidence="13 14" key="1">
    <citation type="journal article" date="2018" name="Nat. Microbiol.">
        <title>Leveraging single-cell genomics to expand the fungal tree of life.</title>
        <authorList>
            <person name="Ahrendt S.R."/>
            <person name="Quandt C.A."/>
            <person name="Ciobanu D."/>
            <person name="Clum A."/>
            <person name="Salamov A."/>
            <person name="Andreopoulos B."/>
            <person name="Cheng J.F."/>
            <person name="Woyke T."/>
            <person name="Pelin A."/>
            <person name="Henrissat B."/>
            <person name="Reynolds N.K."/>
            <person name="Benny G.L."/>
            <person name="Smith M.E."/>
            <person name="James T.Y."/>
            <person name="Grigoriev I.V."/>
        </authorList>
    </citation>
    <scope>NUCLEOTIDE SEQUENCE [LARGE SCALE GENOMIC DNA]</scope>
    <source>
        <strain evidence="13 14">ATCC 52028</strain>
    </source>
</reference>
<keyword evidence="7 10" id="KW-1133">Transmembrane helix</keyword>
<sequence>MQEKTRERLNSVMELTRKSLHIAFIPLIIYLGYTNSVPRPSLFRLISPLAG</sequence>
<proteinExistence type="inferred from homology"/>
<evidence type="ECO:0000256" key="1">
    <source>
        <dbReference type="ARBA" id="ARBA00004572"/>
    </source>
</evidence>
<dbReference type="OrthoDB" id="284357at2759"/>
<evidence type="ECO:0000256" key="6">
    <source>
        <dbReference type="ARBA" id="ARBA00022927"/>
    </source>
</evidence>
<evidence type="ECO:0000256" key="2">
    <source>
        <dbReference type="ARBA" id="ARBA00010917"/>
    </source>
</evidence>
<evidence type="ECO:0000256" key="9">
    <source>
        <dbReference type="ARBA" id="ARBA00023136"/>
    </source>
</evidence>
<keyword evidence="6" id="KW-0653">Protein transport</keyword>
<dbReference type="GO" id="GO:0005742">
    <property type="term" value="C:mitochondrial outer membrane translocase complex"/>
    <property type="evidence" value="ECO:0007669"/>
    <property type="project" value="InterPro"/>
</dbReference>
<name>A0A4P9X5X7_9FUNG</name>
<dbReference type="AlphaFoldDB" id="A0A4P9X5X7"/>
<keyword evidence="4 10" id="KW-0812">Transmembrane</keyword>
<dbReference type="Pfam" id="PF08038">
    <property type="entry name" value="Tom7"/>
    <property type="match status" value="1"/>
</dbReference>
<evidence type="ECO:0000313" key="14">
    <source>
        <dbReference type="Proteomes" id="UP000274922"/>
    </source>
</evidence>
<reference evidence="12" key="2">
    <citation type="submission" date="2018-04" db="EMBL/GenBank/DDBJ databases">
        <title>Leveraging single-cell genomics to expand the Fungal Tree of Life.</title>
        <authorList>
            <consortium name="DOE Joint Genome Institute"/>
            <person name="Ahrendt S.R."/>
            <person name="Quandt C.A."/>
            <person name="Ciobanu D."/>
            <person name="Clum A."/>
            <person name="Salamov A."/>
            <person name="Andreopoulos B."/>
            <person name="Cheng J.-F."/>
            <person name="Woyke T."/>
            <person name="Pelin A."/>
            <person name="Henrissat B."/>
            <person name="Benny G.L."/>
            <person name="Smith M.E."/>
            <person name="James T.Y."/>
            <person name="Grigoriev I.V."/>
        </authorList>
    </citation>
    <scope>NUCLEOTIDE SEQUENCE</scope>
    <source>
        <strain evidence="12">ATCC 52028</strain>
    </source>
</reference>
<evidence type="ECO:0000256" key="5">
    <source>
        <dbReference type="ARBA" id="ARBA00022787"/>
    </source>
</evidence>
<keyword evidence="5" id="KW-1000">Mitochondrion outer membrane</keyword>
<dbReference type="STRING" id="1555241.A0A4P9X5X7"/>
<dbReference type="EMBL" id="ML009572">
    <property type="protein sequence ID" value="RKO96845.1"/>
    <property type="molecule type" value="Genomic_DNA"/>
</dbReference>
<evidence type="ECO:0000256" key="7">
    <source>
        <dbReference type="ARBA" id="ARBA00022989"/>
    </source>
</evidence>
<evidence type="ECO:0000256" key="3">
    <source>
        <dbReference type="ARBA" id="ARBA00022448"/>
    </source>
</evidence>
<dbReference type="InterPro" id="IPR012621">
    <property type="entry name" value="Tom7"/>
</dbReference>
<evidence type="ECO:0000256" key="10">
    <source>
        <dbReference type="SAM" id="Phobius"/>
    </source>
</evidence>
<accession>A0A4P9X5X7</accession>